<keyword evidence="2 3" id="KW-0040">ANK repeat</keyword>
<dbReference type="Pfam" id="PF13637">
    <property type="entry name" value="Ank_4"/>
    <property type="match status" value="1"/>
</dbReference>
<dbReference type="PANTHER" id="PTHR24193">
    <property type="entry name" value="ANKYRIN REPEAT PROTEIN"/>
    <property type="match status" value="1"/>
</dbReference>
<feature type="repeat" description="ANK" evidence="3">
    <location>
        <begin position="468"/>
        <end position="500"/>
    </location>
</feature>
<dbReference type="InterPro" id="IPR002110">
    <property type="entry name" value="Ankyrin_rpt"/>
</dbReference>
<gene>
    <name evidence="5" type="ORF">DL764_004466</name>
</gene>
<feature type="repeat" description="ANK" evidence="3">
    <location>
        <begin position="501"/>
        <end position="534"/>
    </location>
</feature>
<dbReference type="InterPro" id="IPR036770">
    <property type="entry name" value="Ankyrin_rpt-contain_sf"/>
</dbReference>
<dbReference type="SUPFAM" id="SSF48403">
    <property type="entry name" value="Ankyrin repeat"/>
    <property type="match status" value="2"/>
</dbReference>
<evidence type="ECO:0000313" key="5">
    <source>
        <dbReference type="EMBL" id="RYP04455.1"/>
    </source>
</evidence>
<evidence type="ECO:0000256" key="1">
    <source>
        <dbReference type="ARBA" id="ARBA00022737"/>
    </source>
</evidence>
<dbReference type="Proteomes" id="UP000293360">
    <property type="component" value="Unassembled WGS sequence"/>
</dbReference>
<dbReference type="PROSITE" id="PS50088">
    <property type="entry name" value="ANK_REPEAT"/>
    <property type="match status" value="6"/>
</dbReference>
<dbReference type="GO" id="GO:0005634">
    <property type="term" value="C:nucleus"/>
    <property type="evidence" value="ECO:0007669"/>
    <property type="project" value="TreeGrafter"/>
</dbReference>
<sequence>MTTRSADSVLSLCHKATVLGNKISIHMLEYLGTVEKHSHQFDELAHEFMDTSRIMWSLEAGLVEFTRTNQKLPAEMVSELEKKFRATHSDFQVLDSMLGRYLDYEKKGTVGRLQKGWRNMFSHNDVDKMRENLEKTREALRMSALVFQWSLGDTKVDESVGIGYTGLAAALEHMSGSRSAVNLAKAKSVRAKTEVTHQVHAVETMPQLPPLPYMSNSRSSAADHSSLPGRESSVPGREPSLPGRERSLPGRELSMAGRESSLHGREDGHHSNPNKLLPEIQREPSISGYTIHTDSSHGAGRDRRMSIADNSDRPIPMAHNSLDSHGRTESDTLIEEMETLEPFKVIRFKADPLSQPRWTPRNSLGADNAQLKDSLLAAVESRNHKMVEQLLDRGVSPNLGPHTHILNQAISRHDVESIRLLLLFGADVNAADSRGTTPLYLAVEESFLEGVNMLLKYGADPNLTAGHEGETPLSAAVVGDKFALARLLLAYGGDVSRVMAEGDTLLMTAIKQKRLKRIIDLLLDYGSDANTKNNRGHTPLFEAIQSQRIEVVASLLDHRANPNLPGPKHMLWPAAPMPRMLELLLARGADARKAPGVMELATSENNIESVRVLLKAGVDPNAKKDGIYTPLCSSIRDDRADIFDLLLANGADPNVPSAEYPAFKCVTHYRTQYLAPLVAVGADLNSPKGILETAVQCYNIEALIWLLDTGKVSPNDKVPKTGATPLTTAIRENRPDLVDLLLSRGADPNIRGENWPVCMAVKQPAILKRLLPALAEPRAFKGVMEMAVVANQLESVKLLIKAGVSVEDRNGGVFSPLTTAIREERKDIAHYLLEEAGADPNSPGEHLPIVKALRRIHGADTEVVELLLRHGADPNKMYRGHNGYFQAIENGDADVLGLLARSFPPNLDARDDAGTTLLQVASSRGWEEGRQILLATGTGAGNAAAPAPSVTPPR</sequence>
<feature type="repeat" description="ANK" evidence="3">
    <location>
        <begin position="434"/>
        <end position="466"/>
    </location>
</feature>
<dbReference type="Gene3D" id="1.25.40.20">
    <property type="entry name" value="Ankyrin repeat-containing domain"/>
    <property type="match status" value="3"/>
</dbReference>
<evidence type="ECO:0000313" key="6">
    <source>
        <dbReference type="Proteomes" id="UP000293360"/>
    </source>
</evidence>
<dbReference type="AlphaFoldDB" id="A0A4Q4TCP7"/>
<dbReference type="EMBL" id="QJNU01000210">
    <property type="protein sequence ID" value="RYP04455.1"/>
    <property type="molecule type" value="Genomic_DNA"/>
</dbReference>
<keyword evidence="1" id="KW-0677">Repeat</keyword>
<feature type="compositionally biased region" description="Basic and acidic residues" evidence="4">
    <location>
        <begin position="260"/>
        <end position="270"/>
    </location>
</feature>
<dbReference type="PROSITE" id="PS50297">
    <property type="entry name" value="ANK_REP_REGION"/>
    <property type="match status" value="5"/>
</dbReference>
<dbReference type="GO" id="GO:0000976">
    <property type="term" value="F:transcription cis-regulatory region binding"/>
    <property type="evidence" value="ECO:0007669"/>
    <property type="project" value="TreeGrafter"/>
</dbReference>
<feature type="repeat" description="ANK" evidence="3">
    <location>
        <begin position="535"/>
        <end position="567"/>
    </location>
</feature>
<dbReference type="Pfam" id="PF12796">
    <property type="entry name" value="Ank_2"/>
    <property type="match status" value="3"/>
</dbReference>
<evidence type="ECO:0000256" key="2">
    <source>
        <dbReference type="ARBA" id="ARBA00023043"/>
    </source>
</evidence>
<dbReference type="PANTHER" id="PTHR24193:SF121">
    <property type="entry name" value="ADA2A-CONTAINING COMPLEX COMPONENT 3, ISOFORM D"/>
    <property type="match status" value="1"/>
</dbReference>
<keyword evidence="6" id="KW-1185">Reference proteome</keyword>
<accession>A0A4Q4TCP7</accession>
<dbReference type="OrthoDB" id="194358at2759"/>
<dbReference type="SMART" id="SM00248">
    <property type="entry name" value="ANK"/>
    <property type="match status" value="13"/>
</dbReference>
<evidence type="ECO:0000256" key="4">
    <source>
        <dbReference type="SAM" id="MobiDB-lite"/>
    </source>
</evidence>
<dbReference type="InterPro" id="IPR050663">
    <property type="entry name" value="Ankyrin-SOCS_Box"/>
</dbReference>
<feature type="compositionally biased region" description="Low complexity" evidence="4">
    <location>
        <begin position="215"/>
        <end position="226"/>
    </location>
</feature>
<feature type="repeat" description="ANK" evidence="3">
    <location>
        <begin position="721"/>
        <end position="753"/>
    </location>
</feature>
<evidence type="ECO:0000256" key="3">
    <source>
        <dbReference type="PROSITE-ProRule" id="PRU00023"/>
    </source>
</evidence>
<comment type="caution">
    <text evidence="5">The sequence shown here is derived from an EMBL/GenBank/DDBJ whole genome shotgun (WGS) entry which is preliminary data.</text>
</comment>
<proteinExistence type="predicted"/>
<dbReference type="GO" id="GO:0045944">
    <property type="term" value="P:positive regulation of transcription by RNA polymerase II"/>
    <property type="evidence" value="ECO:0007669"/>
    <property type="project" value="TreeGrafter"/>
</dbReference>
<protein>
    <submittedName>
        <fullName evidence="5">Uncharacterized protein</fullName>
    </submittedName>
</protein>
<organism evidence="5 6">
    <name type="scientific">Monosporascus ibericus</name>
    <dbReference type="NCBI Taxonomy" id="155417"/>
    <lineage>
        <taxon>Eukaryota</taxon>
        <taxon>Fungi</taxon>
        <taxon>Dikarya</taxon>
        <taxon>Ascomycota</taxon>
        <taxon>Pezizomycotina</taxon>
        <taxon>Sordariomycetes</taxon>
        <taxon>Xylariomycetidae</taxon>
        <taxon>Xylariales</taxon>
        <taxon>Xylariales incertae sedis</taxon>
        <taxon>Monosporascus</taxon>
    </lineage>
</organism>
<feature type="repeat" description="ANK" evidence="3">
    <location>
        <begin position="406"/>
        <end position="433"/>
    </location>
</feature>
<feature type="compositionally biased region" description="Basic and acidic residues" evidence="4">
    <location>
        <begin position="299"/>
        <end position="312"/>
    </location>
</feature>
<feature type="region of interest" description="Disordered" evidence="4">
    <location>
        <begin position="193"/>
        <end position="328"/>
    </location>
</feature>
<name>A0A4Q4TCP7_9PEZI</name>
<reference evidence="5 6" key="1">
    <citation type="submission" date="2018-06" db="EMBL/GenBank/DDBJ databases">
        <title>Complete Genomes of Monosporascus.</title>
        <authorList>
            <person name="Robinson A.J."/>
            <person name="Natvig D.O."/>
        </authorList>
    </citation>
    <scope>NUCLEOTIDE SEQUENCE [LARGE SCALE GENOMIC DNA]</scope>
    <source>
        <strain evidence="5 6">CBS 110550</strain>
    </source>
</reference>